<name>A0AAD6S6E2_9AGAR</name>
<reference evidence="2" key="1">
    <citation type="submission" date="2023-03" db="EMBL/GenBank/DDBJ databases">
        <title>Massive genome expansion in bonnet fungi (Mycena s.s.) driven by repeated elements and novel gene families across ecological guilds.</title>
        <authorList>
            <consortium name="Lawrence Berkeley National Laboratory"/>
            <person name="Harder C.B."/>
            <person name="Miyauchi S."/>
            <person name="Viragh M."/>
            <person name="Kuo A."/>
            <person name="Thoen E."/>
            <person name="Andreopoulos B."/>
            <person name="Lu D."/>
            <person name="Skrede I."/>
            <person name="Drula E."/>
            <person name="Henrissat B."/>
            <person name="Morin E."/>
            <person name="Kohler A."/>
            <person name="Barry K."/>
            <person name="LaButti K."/>
            <person name="Morin E."/>
            <person name="Salamov A."/>
            <person name="Lipzen A."/>
            <person name="Mereny Z."/>
            <person name="Hegedus B."/>
            <person name="Baldrian P."/>
            <person name="Stursova M."/>
            <person name="Weitz H."/>
            <person name="Taylor A."/>
            <person name="Grigoriev I.V."/>
            <person name="Nagy L.G."/>
            <person name="Martin F."/>
            <person name="Kauserud H."/>
        </authorList>
    </citation>
    <scope>NUCLEOTIDE SEQUENCE</scope>
    <source>
        <strain evidence="2">CBHHK200</strain>
    </source>
</reference>
<dbReference type="AlphaFoldDB" id="A0AAD6S6E2"/>
<dbReference type="Proteomes" id="UP001218188">
    <property type="component" value="Unassembled WGS sequence"/>
</dbReference>
<feature type="compositionally biased region" description="Acidic residues" evidence="1">
    <location>
        <begin position="203"/>
        <end position="212"/>
    </location>
</feature>
<organism evidence="2 3">
    <name type="scientific">Mycena alexandri</name>
    <dbReference type="NCBI Taxonomy" id="1745969"/>
    <lineage>
        <taxon>Eukaryota</taxon>
        <taxon>Fungi</taxon>
        <taxon>Dikarya</taxon>
        <taxon>Basidiomycota</taxon>
        <taxon>Agaricomycotina</taxon>
        <taxon>Agaricomycetes</taxon>
        <taxon>Agaricomycetidae</taxon>
        <taxon>Agaricales</taxon>
        <taxon>Marasmiineae</taxon>
        <taxon>Mycenaceae</taxon>
        <taxon>Mycena</taxon>
    </lineage>
</organism>
<evidence type="ECO:0000256" key="1">
    <source>
        <dbReference type="SAM" id="MobiDB-lite"/>
    </source>
</evidence>
<feature type="compositionally biased region" description="Basic residues" evidence="1">
    <location>
        <begin position="216"/>
        <end position="245"/>
    </location>
</feature>
<keyword evidence="3" id="KW-1185">Reference proteome</keyword>
<gene>
    <name evidence="2" type="ORF">C8F04DRAFT_1314328</name>
</gene>
<feature type="region of interest" description="Disordered" evidence="1">
    <location>
        <begin position="177"/>
        <end position="294"/>
    </location>
</feature>
<comment type="caution">
    <text evidence="2">The sequence shown here is derived from an EMBL/GenBank/DDBJ whole genome shotgun (WGS) entry which is preliminary data.</text>
</comment>
<dbReference type="EMBL" id="JARJCM010000231">
    <property type="protein sequence ID" value="KAJ7021452.1"/>
    <property type="molecule type" value="Genomic_DNA"/>
</dbReference>
<feature type="compositionally biased region" description="Low complexity" evidence="1">
    <location>
        <begin position="246"/>
        <end position="269"/>
    </location>
</feature>
<sequence length="563" mass="60812">MLESLPRFNSYHKYELPAQNLLPRQPKDLAELLDQISQLLFALCFRVEDFVNASNELHGDCPNFNPTVWAFFHEVINLLPRTLNPKDIDEARIDIYQSLHNTERVKSFTFTEQINPGADAPAPLTPLLDDEGMDVGVDVETVVNGNPACEAGEDFSLVQNALAGTNLAEYTIEFVPDESSLPNKGAGGVDGIEEEKKDKEREEGPEEEEEEEAPKPKTRAKAGAKGSKKGKAAKGKKTTAPKKKTAAATAPAKEVAAKTAARASSRLAAKGGGETLHLSASAPPSSKRKPTTLAVASAAPASALAPIKTKSTASAAVPAPAIPTPRVRVPLLEEPTRILLRDQAANAAPALALAHIKTKRAASAAVPTPAIPTPRVKVPLLEEPTRVLLRDTPAYPRPSNSVPPAVPLRVRQLRDSSYQTSTRSRAPSRPPNASARGRLAGVSHDDVAVAAVDAATRAKKRARSEEDGADAAELPAEKRTRVALYSKTWIPLLGAENEDALQQRKAESREAHKRRNKVKRSSLSRRAVIPENETEDERQRREMSEAEPSHIVVNGVRFTLVTE</sequence>
<evidence type="ECO:0000313" key="3">
    <source>
        <dbReference type="Proteomes" id="UP001218188"/>
    </source>
</evidence>
<feature type="region of interest" description="Disordered" evidence="1">
    <location>
        <begin position="389"/>
        <end position="442"/>
    </location>
</feature>
<accession>A0AAD6S6E2</accession>
<evidence type="ECO:0000313" key="2">
    <source>
        <dbReference type="EMBL" id="KAJ7021452.1"/>
    </source>
</evidence>
<proteinExistence type="predicted"/>
<feature type="region of interest" description="Disordered" evidence="1">
    <location>
        <begin position="501"/>
        <end position="548"/>
    </location>
</feature>
<feature type="compositionally biased region" description="Basic and acidic residues" evidence="1">
    <location>
        <begin position="537"/>
        <end position="548"/>
    </location>
</feature>
<protein>
    <submittedName>
        <fullName evidence="2">Uncharacterized protein</fullName>
    </submittedName>
</protein>
<feature type="compositionally biased region" description="Basic and acidic residues" evidence="1">
    <location>
        <begin position="501"/>
        <end position="510"/>
    </location>
</feature>
<feature type="compositionally biased region" description="Basic residues" evidence="1">
    <location>
        <begin position="511"/>
        <end position="523"/>
    </location>
</feature>
<feature type="compositionally biased region" description="Polar residues" evidence="1">
    <location>
        <begin position="415"/>
        <end position="425"/>
    </location>
</feature>